<sequence length="117" mass="13013">MSKFTVIAGSFPTGTGRFTIRNFTLPGDENHYLCETVPAQQIDFLSNHQSHYQSLLDINDTSKELLESTSKGKVIFLAKLKDGRSFVAMADHTTFNKILKALERETDVELEISSSAA</sequence>
<keyword evidence="2" id="KW-1185">Reference proteome</keyword>
<comment type="caution">
    <text evidence="1">The sequence shown here is derived from an EMBL/GenBank/DDBJ whole genome shotgun (WGS) entry which is preliminary data.</text>
</comment>
<dbReference type="RefSeq" id="WP_343987187.1">
    <property type="nucleotide sequence ID" value="NZ_BAAAFM010000003.1"/>
</dbReference>
<organism evidence="1 2">
    <name type="scientific">Kangiella japonica</name>
    <dbReference type="NCBI Taxonomy" id="647384"/>
    <lineage>
        <taxon>Bacteria</taxon>
        <taxon>Pseudomonadati</taxon>
        <taxon>Pseudomonadota</taxon>
        <taxon>Gammaproteobacteria</taxon>
        <taxon>Kangiellales</taxon>
        <taxon>Kangiellaceae</taxon>
        <taxon>Kangiella</taxon>
    </lineage>
</organism>
<reference evidence="1 2" key="1">
    <citation type="journal article" date="2019" name="Int. J. Syst. Evol. Microbiol.">
        <title>The Global Catalogue of Microorganisms (GCM) 10K type strain sequencing project: providing services to taxonomists for standard genome sequencing and annotation.</title>
        <authorList>
            <consortium name="The Broad Institute Genomics Platform"/>
            <consortium name="The Broad Institute Genome Sequencing Center for Infectious Disease"/>
            <person name="Wu L."/>
            <person name="Ma J."/>
        </authorList>
    </citation>
    <scope>NUCLEOTIDE SEQUENCE [LARGE SCALE GENOMIC DNA]</scope>
    <source>
        <strain evidence="1 2">JCM 16211</strain>
    </source>
</reference>
<protein>
    <submittedName>
        <fullName evidence="1">Uncharacterized protein</fullName>
    </submittedName>
</protein>
<name>A0ABN0SWE6_9GAMM</name>
<proteinExistence type="predicted"/>
<evidence type="ECO:0000313" key="2">
    <source>
        <dbReference type="Proteomes" id="UP001501221"/>
    </source>
</evidence>
<dbReference type="Proteomes" id="UP001501221">
    <property type="component" value="Unassembled WGS sequence"/>
</dbReference>
<gene>
    <name evidence="1" type="ORF">GCM10009123_08950</name>
</gene>
<accession>A0ABN0SWE6</accession>
<dbReference type="EMBL" id="BAAAFM010000003">
    <property type="protein sequence ID" value="GAA0203871.1"/>
    <property type="molecule type" value="Genomic_DNA"/>
</dbReference>
<evidence type="ECO:0000313" key="1">
    <source>
        <dbReference type="EMBL" id="GAA0203871.1"/>
    </source>
</evidence>